<dbReference type="GO" id="GO:0006508">
    <property type="term" value="P:proteolysis"/>
    <property type="evidence" value="ECO:0007669"/>
    <property type="project" value="InterPro"/>
</dbReference>
<dbReference type="PANTHER" id="PTHR47966:SF47">
    <property type="entry name" value="ENDOPEPTIDASE, PUTATIVE (AFU_ORTHOLOGUE AFUA_3G01220)-RELATED"/>
    <property type="match status" value="1"/>
</dbReference>
<dbReference type="EMBL" id="ML979137">
    <property type="protein sequence ID" value="KAF1914701.1"/>
    <property type="molecule type" value="Genomic_DNA"/>
</dbReference>
<dbReference type="GO" id="GO:0000324">
    <property type="term" value="C:fungal-type vacuole"/>
    <property type="evidence" value="ECO:0007669"/>
    <property type="project" value="TreeGrafter"/>
</dbReference>
<dbReference type="InterPro" id="IPR033121">
    <property type="entry name" value="PEPTIDASE_A1"/>
</dbReference>
<dbReference type="Proteomes" id="UP000800096">
    <property type="component" value="Unassembled WGS sequence"/>
</dbReference>
<keyword evidence="5" id="KW-1185">Reference proteome</keyword>
<dbReference type="OrthoDB" id="15189at2759"/>
<sequence length="455" mass="49639">MRLLLFANSLLAYSITAATSSSIAPRDNITDNVLGITADDYPDGTSSPSSVHSAHRRANSLRKREILQYDPSEEELPTAIVRMDVSRRGPHYITKVAFGEKLFSLVIDIETPATWIARTGFRCFEPRLLSELPPQDCRLGRLFKPDSSSSSFNLPGPQFSVHSINGQNLLGDPGSVSLGLGGLHRGEKTITFTQIVGAITKGYWPGDGKSSGSLGLAYYSKRGMLSGSHVYRSVLENIFGDENVPAIFSLALDGGTGGDLGIGGIPRIPIDDDSPWVQTALIPSGLDEAPTYDIMIDGFDITPHPRSSSGSAGNRYIPWPQITKLRTNTGFLHLPDKVVSYIADLFDPPAVPSPRSENIYIVPCRAKAPRVGIKISSTSYYISPQDLIQPIDVRKPNDKCQLMIQKAGNGKPALGGAWLNNVLAVFDLRDSVDHERPERNGYRSGRMWFVGREKT</sequence>
<comment type="similarity">
    <text evidence="1">Belongs to the peptidase A1 family.</text>
</comment>
<evidence type="ECO:0000256" key="1">
    <source>
        <dbReference type="ARBA" id="ARBA00007447"/>
    </source>
</evidence>
<dbReference type="InterPro" id="IPR021109">
    <property type="entry name" value="Peptidase_aspartic_dom_sf"/>
</dbReference>
<keyword evidence="2" id="KW-0732">Signal</keyword>
<dbReference type="AlphaFoldDB" id="A0A6A5QG48"/>
<organism evidence="4 5">
    <name type="scientific">Ampelomyces quisqualis</name>
    <name type="common">Powdery mildew agent</name>
    <dbReference type="NCBI Taxonomy" id="50730"/>
    <lineage>
        <taxon>Eukaryota</taxon>
        <taxon>Fungi</taxon>
        <taxon>Dikarya</taxon>
        <taxon>Ascomycota</taxon>
        <taxon>Pezizomycotina</taxon>
        <taxon>Dothideomycetes</taxon>
        <taxon>Pleosporomycetidae</taxon>
        <taxon>Pleosporales</taxon>
        <taxon>Pleosporineae</taxon>
        <taxon>Phaeosphaeriaceae</taxon>
        <taxon>Ampelomyces</taxon>
    </lineage>
</organism>
<dbReference type="GO" id="GO:0004190">
    <property type="term" value="F:aspartic-type endopeptidase activity"/>
    <property type="evidence" value="ECO:0007669"/>
    <property type="project" value="InterPro"/>
</dbReference>
<evidence type="ECO:0000256" key="2">
    <source>
        <dbReference type="SAM" id="SignalP"/>
    </source>
</evidence>
<proteinExistence type="inferred from homology"/>
<evidence type="ECO:0000313" key="4">
    <source>
        <dbReference type="EMBL" id="KAF1914701.1"/>
    </source>
</evidence>
<dbReference type="Pfam" id="PF00026">
    <property type="entry name" value="Asp"/>
    <property type="match status" value="1"/>
</dbReference>
<name>A0A6A5QG48_AMPQU</name>
<dbReference type="SUPFAM" id="SSF50630">
    <property type="entry name" value="Acid proteases"/>
    <property type="match status" value="1"/>
</dbReference>
<dbReference type="PROSITE" id="PS51767">
    <property type="entry name" value="PEPTIDASE_A1"/>
    <property type="match status" value="1"/>
</dbReference>
<dbReference type="PANTHER" id="PTHR47966">
    <property type="entry name" value="BETA-SITE APP-CLEAVING ENZYME, ISOFORM A-RELATED"/>
    <property type="match status" value="1"/>
</dbReference>
<protein>
    <submittedName>
        <fullName evidence="4">Aspartic peptidase domain-containing protein</fullName>
    </submittedName>
</protein>
<accession>A0A6A5QG48</accession>
<gene>
    <name evidence="4" type="ORF">BDU57DRAFT_519849</name>
</gene>
<feature type="domain" description="Peptidase A1" evidence="3">
    <location>
        <begin position="92"/>
        <end position="436"/>
    </location>
</feature>
<dbReference type="Gene3D" id="2.40.70.10">
    <property type="entry name" value="Acid Proteases"/>
    <property type="match status" value="2"/>
</dbReference>
<dbReference type="InterPro" id="IPR001461">
    <property type="entry name" value="Aspartic_peptidase_A1"/>
</dbReference>
<reference evidence="4" key="1">
    <citation type="journal article" date="2020" name="Stud. Mycol.">
        <title>101 Dothideomycetes genomes: a test case for predicting lifestyles and emergence of pathogens.</title>
        <authorList>
            <person name="Haridas S."/>
            <person name="Albert R."/>
            <person name="Binder M."/>
            <person name="Bloem J."/>
            <person name="Labutti K."/>
            <person name="Salamov A."/>
            <person name="Andreopoulos B."/>
            <person name="Baker S."/>
            <person name="Barry K."/>
            <person name="Bills G."/>
            <person name="Bluhm B."/>
            <person name="Cannon C."/>
            <person name="Castanera R."/>
            <person name="Culley D."/>
            <person name="Daum C."/>
            <person name="Ezra D."/>
            <person name="Gonzalez J."/>
            <person name="Henrissat B."/>
            <person name="Kuo A."/>
            <person name="Liang C."/>
            <person name="Lipzen A."/>
            <person name="Lutzoni F."/>
            <person name="Magnuson J."/>
            <person name="Mondo S."/>
            <person name="Nolan M."/>
            <person name="Ohm R."/>
            <person name="Pangilinan J."/>
            <person name="Park H.-J."/>
            <person name="Ramirez L."/>
            <person name="Alfaro M."/>
            <person name="Sun H."/>
            <person name="Tritt A."/>
            <person name="Yoshinaga Y."/>
            <person name="Zwiers L.-H."/>
            <person name="Turgeon B."/>
            <person name="Goodwin S."/>
            <person name="Spatafora J."/>
            <person name="Crous P."/>
            <person name="Grigoriev I."/>
        </authorList>
    </citation>
    <scope>NUCLEOTIDE SEQUENCE</scope>
    <source>
        <strain evidence="4">HMLAC05119</strain>
    </source>
</reference>
<feature type="signal peptide" evidence="2">
    <location>
        <begin position="1"/>
        <end position="18"/>
    </location>
</feature>
<evidence type="ECO:0000259" key="3">
    <source>
        <dbReference type="PROSITE" id="PS51767"/>
    </source>
</evidence>
<feature type="chain" id="PRO_5025656185" evidence="2">
    <location>
        <begin position="19"/>
        <end position="455"/>
    </location>
</feature>
<evidence type="ECO:0000313" key="5">
    <source>
        <dbReference type="Proteomes" id="UP000800096"/>
    </source>
</evidence>